<gene>
    <name evidence="7" type="ORF">SLS53_002207</name>
</gene>
<accession>A0AAN9UL48</accession>
<dbReference type="Pfam" id="PF00026">
    <property type="entry name" value="Asp"/>
    <property type="match status" value="1"/>
</dbReference>
<feature type="chain" id="PRO_5042981046" description="Peptidase A1 domain-containing protein" evidence="5">
    <location>
        <begin position="21"/>
        <end position="449"/>
    </location>
</feature>
<dbReference type="GO" id="GO:0000324">
    <property type="term" value="C:fungal-type vacuole"/>
    <property type="evidence" value="ECO:0007669"/>
    <property type="project" value="TreeGrafter"/>
</dbReference>
<dbReference type="PANTHER" id="PTHR47966:SF47">
    <property type="entry name" value="ENDOPEPTIDASE, PUTATIVE (AFU_ORTHOLOGUE AFUA_3G01220)-RELATED"/>
    <property type="match status" value="1"/>
</dbReference>
<keyword evidence="2 4" id="KW-0064">Aspartyl protease</keyword>
<evidence type="ECO:0000256" key="2">
    <source>
        <dbReference type="ARBA" id="ARBA00022750"/>
    </source>
</evidence>
<feature type="active site" evidence="3">
    <location>
        <position position="336"/>
    </location>
</feature>
<dbReference type="PANTHER" id="PTHR47966">
    <property type="entry name" value="BETA-SITE APP-CLEAVING ENZYME, ISOFORM A-RELATED"/>
    <property type="match status" value="1"/>
</dbReference>
<dbReference type="GO" id="GO:0006508">
    <property type="term" value="P:proteolysis"/>
    <property type="evidence" value="ECO:0007669"/>
    <property type="project" value="UniProtKB-KW"/>
</dbReference>
<organism evidence="7 8">
    <name type="scientific">Cytospora paraplurivora</name>
    <dbReference type="NCBI Taxonomy" id="2898453"/>
    <lineage>
        <taxon>Eukaryota</taxon>
        <taxon>Fungi</taxon>
        <taxon>Dikarya</taxon>
        <taxon>Ascomycota</taxon>
        <taxon>Pezizomycotina</taxon>
        <taxon>Sordariomycetes</taxon>
        <taxon>Sordariomycetidae</taxon>
        <taxon>Diaporthales</taxon>
        <taxon>Cytosporaceae</taxon>
        <taxon>Cytospora</taxon>
    </lineage>
</organism>
<dbReference type="Proteomes" id="UP001320245">
    <property type="component" value="Unassembled WGS sequence"/>
</dbReference>
<feature type="active site" evidence="3">
    <location>
        <position position="107"/>
    </location>
</feature>
<feature type="signal peptide" evidence="5">
    <location>
        <begin position="1"/>
        <end position="20"/>
    </location>
</feature>
<dbReference type="SUPFAM" id="SSF50630">
    <property type="entry name" value="Acid proteases"/>
    <property type="match status" value="1"/>
</dbReference>
<dbReference type="Gene3D" id="2.40.70.10">
    <property type="entry name" value="Acid Proteases"/>
    <property type="match status" value="2"/>
</dbReference>
<evidence type="ECO:0000256" key="3">
    <source>
        <dbReference type="PIRSR" id="PIRSR601461-1"/>
    </source>
</evidence>
<comment type="caution">
    <text evidence="7">The sequence shown here is derived from an EMBL/GenBank/DDBJ whole genome shotgun (WGS) entry which is preliminary data.</text>
</comment>
<dbReference type="GO" id="GO:0004190">
    <property type="term" value="F:aspartic-type endopeptidase activity"/>
    <property type="evidence" value="ECO:0007669"/>
    <property type="project" value="UniProtKB-KW"/>
</dbReference>
<sequence>MMDRLTAVLAALALAYPTLAAREFSFRGNTPIASQASSGHALSSNVLTLKKSGRAARSSAYLTSLRAGGASASKPYSYGAEPVDNLFSEEYIAEIEFDGVSFQVIVDSGSSDTWLVQEGFTCVDYYGDLQSEADCYFGPTFNGTFDEGSISDENFNIEYGDGEFLTGALGYENVTLAGITVKQEVALVNYSYWSGDDVTSGLVGLAYPLLTSAYAGTNASEDSTQIEYDPIITTLIKDELIEPVFSLALERNSDSGYLALGGLPPVNHTGDFASTPILMIEIYDEPEMATQYSFYTIIADAYIYEGSENTKADTGDWGKLFPDAVVNTTQFPIIVDSGTTLLYLPTELYEDIAALYDPPAVYIDDEGASFAPCNATVPEVGVQIGGTAFWISEADLLMQDVVDPDTGYCLIGPQDGTTGPYILGDTFLNNVVSVFDVGASEIRFAANNY</sequence>
<dbReference type="InterPro" id="IPR021109">
    <property type="entry name" value="Peptidase_aspartic_dom_sf"/>
</dbReference>
<dbReference type="InterPro" id="IPR001461">
    <property type="entry name" value="Aspartic_peptidase_A1"/>
</dbReference>
<keyword evidence="4" id="KW-0378">Hydrolase</keyword>
<protein>
    <recommendedName>
        <fullName evidence="6">Peptidase A1 domain-containing protein</fullName>
    </recommendedName>
</protein>
<keyword evidence="8" id="KW-1185">Reference proteome</keyword>
<evidence type="ECO:0000256" key="1">
    <source>
        <dbReference type="ARBA" id="ARBA00007447"/>
    </source>
</evidence>
<reference evidence="7 8" key="1">
    <citation type="journal article" date="2023" name="PLoS ONE">
        <title>Cytospora paraplurivora sp. nov. isolated from orchards with fruit tree decline syndrome in Ontario, Canada.</title>
        <authorList>
            <person name="Ilyukhin E."/>
            <person name="Nguyen H.D.T."/>
            <person name="Castle A.J."/>
            <person name="Ellouze W."/>
        </authorList>
    </citation>
    <scope>NUCLEOTIDE SEQUENCE [LARGE SCALE GENOMIC DNA]</scope>
    <source>
        <strain evidence="7 8">FDS-564</strain>
    </source>
</reference>
<name>A0AAN9UL48_9PEZI</name>
<dbReference type="CDD" id="cd05471">
    <property type="entry name" value="pepsin_like"/>
    <property type="match status" value="1"/>
</dbReference>
<keyword evidence="4" id="KW-0645">Protease</keyword>
<dbReference type="InterPro" id="IPR001969">
    <property type="entry name" value="Aspartic_peptidase_AS"/>
</dbReference>
<evidence type="ECO:0000256" key="5">
    <source>
        <dbReference type="SAM" id="SignalP"/>
    </source>
</evidence>
<evidence type="ECO:0000256" key="4">
    <source>
        <dbReference type="RuleBase" id="RU000454"/>
    </source>
</evidence>
<dbReference type="InterPro" id="IPR033121">
    <property type="entry name" value="PEPTIDASE_A1"/>
</dbReference>
<evidence type="ECO:0000313" key="8">
    <source>
        <dbReference type="Proteomes" id="UP001320245"/>
    </source>
</evidence>
<dbReference type="PRINTS" id="PR00792">
    <property type="entry name" value="PEPSIN"/>
</dbReference>
<dbReference type="PROSITE" id="PS51767">
    <property type="entry name" value="PEPTIDASE_A1"/>
    <property type="match status" value="1"/>
</dbReference>
<proteinExistence type="inferred from homology"/>
<comment type="similarity">
    <text evidence="1 4">Belongs to the peptidase A1 family.</text>
</comment>
<dbReference type="AlphaFoldDB" id="A0AAN9UL48"/>
<dbReference type="EMBL" id="JAJSPL020000006">
    <property type="protein sequence ID" value="KAK7746249.1"/>
    <property type="molecule type" value="Genomic_DNA"/>
</dbReference>
<dbReference type="PROSITE" id="PS00141">
    <property type="entry name" value="ASP_PROTEASE"/>
    <property type="match status" value="2"/>
</dbReference>
<dbReference type="InterPro" id="IPR034164">
    <property type="entry name" value="Pepsin-like_dom"/>
</dbReference>
<evidence type="ECO:0000313" key="7">
    <source>
        <dbReference type="EMBL" id="KAK7746249.1"/>
    </source>
</evidence>
<feature type="domain" description="Peptidase A1" evidence="6">
    <location>
        <begin position="91"/>
        <end position="445"/>
    </location>
</feature>
<evidence type="ECO:0000259" key="6">
    <source>
        <dbReference type="PROSITE" id="PS51767"/>
    </source>
</evidence>
<keyword evidence="5" id="KW-0732">Signal</keyword>